<proteinExistence type="inferred from homology"/>
<dbReference type="EMBL" id="FNPI01000003">
    <property type="protein sequence ID" value="SDY79330.1"/>
    <property type="molecule type" value="Genomic_DNA"/>
</dbReference>
<reference evidence="8" key="1">
    <citation type="submission" date="2016-10" db="EMBL/GenBank/DDBJ databases">
        <authorList>
            <person name="Varghese N."/>
            <person name="Submissions S."/>
        </authorList>
    </citation>
    <scope>NUCLEOTIDE SEQUENCE [LARGE SCALE GENOMIC DNA]</scope>
    <source>
        <strain evidence="8">SP</strain>
    </source>
</reference>
<dbReference type="PANTHER" id="PTHR43425:SF3">
    <property type="entry name" value="NADPH-DEPENDENT OXIDOREDUCTASE"/>
    <property type="match status" value="1"/>
</dbReference>
<dbReference type="InterPro" id="IPR000415">
    <property type="entry name" value="Nitroreductase-like"/>
</dbReference>
<evidence type="ECO:0000256" key="2">
    <source>
        <dbReference type="ARBA" id="ARBA00022630"/>
    </source>
</evidence>
<gene>
    <name evidence="7" type="ORF">SAMN05421736_103317</name>
</gene>
<dbReference type="CDD" id="cd02146">
    <property type="entry name" value="NfsA-like"/>
    <property type="match status" value="1"/>
</dbReference>
<evidence type="ECO:0000259" key="6">
    <source>
        <dbReference type="Pfam" id="PF00881"/>
    </source>
</evidence>
<keyword evidence="4 5" id="KW-0560">Oxidoreductase</keyword>
<evidence type="ECO:0000256" key="1">
    <source>
        <dbReference type="ARBA" id="ARBA00008366"/>
    </source>
</evidence>
<dbReference type="AlphaFoldDB" id="A0A1H3MS62"/>
<feature type="domain" description="Nitroreductase" evidence="6">
    <location>
        <begin position="8"/>
        <end position="164"/>
    </location>
</feature>
<evidence type="ECO:0000313" key="8">
    <source>
        <dbReference type="Proteomes" id="UP000198935"/>
    </source>
</evidence>
<keyword evidence="5" id="KW-0521">NADP</keyword>
<keyword evidence="8" id="KW-1185">Reference proteome</keyword>
<dbReference type="SUPFAM" id="SSF55469">
    <property type="entry name" value="FMN-dependent nitroreductase-like"/>
    <property type="match status" value="1"/>
</dbReference>
<evidence type="ECO:0000256" key="3">
    <source>
        <dbReference type="ARBA" id="ARBA00022643"/>
    </source>
</evidence>
<evidence type="ECO:0000256" key="5">
    <source>
        <dbReference type="PIRNR" id="PIRNR005426"/>
    </source>
</evidence>
<dbReference type="OrthoDB" id="9775805at2"/>
<dbReference type="Pfam" id="PF00881">
    <property type="entry name" value="Nitroreductase"/>
    <property type="match status" value="1"/>
</dbReference>
<dbReference type="InterPro" id="IPR029479">
    <property type="entry name" value="Nitroreductase"/>
</dbReference>
<dbReference type="PIRSF" id="PIRSF005426">
    <property type="entry name" value="Frp"/>
    <property type="match status" value="1"/>
</dbReference>
<accession>A0A1H3MS62</accession>
<comment type="similarity">
    <text evidence="1 5">Belongs to the flavin oxidoreductase frp family.</text>
</comment>
<dbReference type="NCBIfam" id="NF008033">
    <property type="entry name" value="PRK10765.1"/>
    <property type="match status" value="1"/>
</dbReference>
<protein>
    <submittedName>
        <fullName evidence="7">FMN reductase (NADPH)</fullName>
    </submittedName>
</protein>
<keyword evidence="3 5" id="KW-0288">FMN</keyword>
<evidence type="ECO:0000313" key="7">
    <source>
        <dbReference type="EMBL" id="SDY79330.1"/>
    </source>
</evidence>
<organism evidence="7 8">
    <name type="scientific">Evansella caseinilytica</name>
    <dbReference type="NCBI Taxonomy" id="1503961"/>
    <lineage>
        <taxon>Bacteria</taxon>
        <taxon>Bacillati</taxon>
        <taxon>Bacillota</taxon>
        <taxon>Bacilli</taxon>
        <taxon>Bacillales</taxon>
        <taxon>Bacillaceae</taxon>
        <taxon>Evansella</taxon>
    </lineage>
</organism>
<name>A0A1H3MS62_9BACI</name>
<keyword evidence="2 5" id="KW-0285">Flavoprotein</keyword>
<dbReference type="STRING" id="1503961.SAMN05421736_103317"/>
<dbReference type="Gene3D" id="3.40.109.10">
    <property type="entry name" value="NADH Oxidase"/>
    <property type="match status" value="1"/>
</dbReference>
<dbReference type="Proteomes" id="UP000198935">
    <property type="component" value="Unassembled WGS sequence"/>
</dbReference>
<evidence type="ECO:0000256" key="4">
    <source>
        <dbReference type="ARBA" id="ARBA00023002"/>
    </source>
</evidence>
<dbReference type="PANTHER" id="PTHR43425">
    <property type="entry name" value="OXYGEN-INSENSITIVE NADPH NITROREDUCTASE"/>
    <property type="match status" value="1"/>
</dbReference>
<dbReference type="InterPro" id="IPR016446">
    <property type="entry name" value="Flavin_OxRdtase_Frp"/>
</dbReference>
<sequence>MNDVINTIMGHRSVRQFKEAPLSGDQVETIVKSAQMASTSSYLQAYTIIGIKNRSVKAKLAELAGNQTYVEKSGHFFVFCADLHRHQLAGQMENVHVTESLQTTEKFMVAVIDASLAAQNAALAAESIGLGICYIGAIRNHIEEVSTLLKLPDYVIPLFGLAVGIPAEETGQKPRLPLENVYHEETYETDETKLTAQLSEYNETISSYYEKRTNGRRNDRWTEQMARMLAVPKRIGIKTFLKSKLYMKKN</sequence>
<dbReference type="GO" id="GO:0016491">
    <property type="term" value="F:oxidoreductase activity"/>
    <property type="evidence" value="ECO:0007669"/>
    <property type="project" value="UniProtKB-UniRule"/>
</dbReference>